<dbReference type="FunFam" id="1.10.10.10:FF:000001">
    <property type="entry name" value="LysR family transcriptional regulator"/>
    <property type="match status" value="1"/>
</dbReference>
<protein>
    <submittedName>
        <fullName evidence="6">LysR family transcriptional regulator, nitrogen assimilation regulatory protein</fullName>
    </submittedName>
</protein>
<keyword evidence="7" id="KW-1185">Reference proteome</keyword>
<evidence type="ECO:0000259" key="5">
    <source>
        <dbReference type="PROSITE" id="PS50931"/>
    </source>
</evidence>
<dbReference type="PROSITE" id="PS50931">
    <property type="entry name" value="HTH_LYSR"/>
    <property type="match status" value="1"/>
</dbReference>
<dbReference type="EMBL" id="FNVE01000020">
    <property type="protein sequence ID" value="SEG73272.1"/>
    <property type="molecule type" value="Genomic_DNA"/>
</dbReference>
<evidence type="ECO:0000256" key="2">
    <source>
        <dbReference type="ARBA" id="ARBA00023015"/>
    </source>
</evidence>
<dbReference type="Gene3D" id="3.40.190.290">
    <property type="match status" value="1"/>
</dbReference>
<dbReference type="GO" id="GO:0003700">
    <property type="term" value="F:DNA-binding transcription factor activity"/>
    <property type="evidence" value="ECO:0007669"/>
    <property type="project" value="InterPro"/>
</dbReference>
<organism evidence="6 7">
    <name type="scientific">Halopseudomonas aestusnigri</name>
    <dbReference type="NCBI Taxonomy" id="857252"/>
    <lineage>
        <taxon>Bacteria</taxon>
        <taxon>Pseudomonadati</taxon>
        <taxon>Pseudomonadota</taxon>
        <taxon>Gammaproteobacteria</taxon>
        <taxon>Pseudomonadales</taxon>
        <taxon>Pseudomonadaceae</taxon>
        <taxon>Halopseudomonas</taxon>
    </lineage>
</organism>
<dbReference type="Pfam" id="PF00126">
    <property type="entry name" value="HTH_1"/>
    <property type="match status" value="1"/>
</dbReference>
<dbReference type="InterPro" id="IPR036390">
    <property type="entry name" value="WH_DNA-bd_sf"/>
</dbReference>
<sequence length="324" mass="35367">MLFCYGVAMTLKQLRYLIAIAEAGSFSAAARDSYIAQPALSRQIGLLESELEMQLLERRHGGTELTDAGRRLYEIARSVIQKVDSVKDELESTRGNPKGRVAIAIPVSAASLLLPEIVTRAREKFPAIELQITDGMSSAAGHAIELGHVDFGVVPNAEELELVSAEPVLLEELWWYGRMPMPTSGPTISFAEALGAPLVLPPRSLHLRRRVDQAAMEAGLELNVSFEQNSAQSISSLVRAGLACTITNWPPLEDQEQQYARRIIEPSIRRTISLAYSVHRPLSFPASCMRDLVRATLIDLAESGRWKGSLIAPREPATAGSADA</sequence>
<name>A0AAQ1GAA0_9GAMM</name>
<dbReference type="Gene3D" id="1.10.10.10">
    <property type="entry name" value="Winged helix-like DNA-binding domain superfamily/Winged helix DNA-binding domain"/>
    <property type="match status" value="1"/>
</dbReference>
<dbReference type="SUPFAM" id="SSF46785">
    <property type="entry name" value="Winged helix' DNA-binding domain"/>
    <property type="match status" value="1"/>
</dbReference>
<reference evidence="6 7" key="1">
    <citation type="submission" date="2016-10" db="EMBL/GenBank/DDBJ databases">
        <authorList>
            <person name="Varghese N."/>
            <person name="Submissions S."/>
        </authorList>
    </citation>
    <scope>NUCLEOTIDE SEQUENCE [LARGE SCALE GENOMIC DNA]</scope>
    <source>
        <strain evidence="6 7">CECT 8317</strain>
    </source>
</reference>
<keyword evidence="2" id="KW-0805">Transcription regulation</keyword>
<dbReference type="PRINTS" id="PR00039">
    <property type="entry name" value="HTHLYSR"/>
</dbReference>
<dbReference type="Pfam" id="PF03466">
    <property type="entry name" value="LysR_substrate"/>
    <property type="match status" value="1"/>
</dbReference>
<proteinExistence type="inferred from homology"/>
<comment type="similarity">
    <text evidence="1">Belongs to the LysR transcriptional regulatory family.</text>
</comment>
<gene>
    <name evidence="6" type="ORF">SAMN05216586_12010</name>
</gene>
<dbReference type="InterPro" id="IPR005119">
    <property type="entry name" value="LysR_subst-bd"/>
</dbReference>
<feature type="domain" description="HTH lysR-type" evidence="5">
    <location>
        <begin position="9"/>
        <end position="66"/>
    </location>
</feature>
<dbReference type="InterPro" id="IPR000847">
    <property type="entry name" value="LysR_HTH_N"/>
</dbReference>
<evidence type="ECO:0000256" key="1">
    <source>
        <dbReference type="ARBA" id="ARBA00009437"/>
    </source>
</evidence>
<evidence type="ECO:0000256" key="3">
    <source>
        <dbReference type="ARBA" id="ARBA00023125"/>
    </source>
</evidence>
<dbReference type="Proteomes" id="UP000243518">
    <property type="component" value="Unassembled WGS sequence"/>
</dbReference>
<dbReference type="AlphaFoldDB" id="A0AAQ1GAA0"/>
<evidence type="ECO:0000313" key="6">
    <source>
        <dbReference type="EMBL" id="SEG73272.1"/>
    </source>
</evidence>
<dbReference type="GO" id="GO:0005829">
    <property type="term" value="C:cytosol"/>
    <property type="evidence" value="ECO:0007669"/>
    <property type="project" value="TreeGrafter"/>
</dbReference>
<comment type="caution">
    <text evidence="6">The sequence shown here is derived from an EMBL/GenBank/DDBJ whole genome shotgun (WGS) entry which is preliminary data.</text>
</comment>
<dbReference type="InterPro" id="IPR050950">
    <property type="entry name" value="HTH-type_LysR_regulators"/>
</dbReference>
<dbReference type="InterPro" id="IPR036388">
    <property type="entry name" value="WH-like_DNA-bd_sf"/>
</dbReference>
<evidence type="ECO:0000313" key="7">
    <source>
        <dbReference type="Proteomes" id="UP000243518"/>
    </source>
</evidence>
<keyword evidence="3" id="KW-0238">DNA-binding</keyword>
<accession>A0AAQ1GAA0</accession>
<dbReference type="GO" id="GO:0003677">
    <property type="term" value="F:DNA binding"/>
    <property type="evidence" value="ECO:0007669"/>
    <property type="project" value="UniProtKB-KW"/>
</dbReference>
<keyword evidence="4" id="KW-0804">Transcription</keyword>
<dbReference type="PANTHER" id="PTHR30419">
    <property type="entry name" value="HTH-TYPE TRANSCRIPTIONAL REGULATOR YBHD"/>
    <property type="match status" value="1"/>
</dbReference>
<evidence type="ECO:0000256" key="4">
    <source>
        <dbReference type="ARBA" id="ARBA00023163"/>
    </source>
</evidence>
<dbReference type="SUPFAM" id="SSF53850">
    <property type="entry name" value="Periplasmic binding protein-like II"/>
    <property type="match status" value="1"/>
</dbReference>